<feature type="transmembrane region" description="Helical" evidence="6">
    <location>
        <begin position="595"/>
        <end position="616"/>
    </location>
</feature>
<feature type="transmembrane region" description="Helical" evidence="6">
    <location>
        <begin position="563"/>
        <end position="583"/>
    </location>
</feature>
<dbReference type="InterPro" id="IPR020846">
    <property type="entry name" value="MFS_dom"/>
</dbReference>
<evidence type="ECO:0000313" key="8">
    <source>
        <dbReference type="EMBL" id="QPG74217.1"/>
    </source>
</evidence>
<feature type="transmembrane region" description="Helical" evidence="6">
    <location>
        <begin position="656"/>
        <end position="677"/>
    </location>
</feature>
<keyword evidence="2 6" id="KW-0812">Transmembrane</keyword>
<feature type="domain" description="Major facilitator superfamily (MFS) profile" evidence="7">
    <location>
        <begin position="124"/>
        <end position="681"/>
    </location>
</feature>
<dbReference type="GO" id="GO:0010509">
    <property type="term" value="P:intracellular polyamine homeostasis"/>
    <property type="evidence" value="ECO:0007669"/>
    <property type="project" value="TreeGrafter"/>
</dbReference>
<evidence type="ECO:0000259" key="7">
    <source>
        <dbReference type="PROSITE" id="PS50850"/>
    </source>
</evidence>
<sequence>MPSVSLSVPNSSELSSLDSVSSNIENTRDITGKSNYESPYTAGHNDNADNIDTVDSADQSHDTNILCSRRPSTRVTLIQKVTTIKLDDSKIVPKDKRRGLFARLCLLPEYQDARELPGKLRHFFVFIIAFVAMVGPMGTSILFPATDDAVEDLNTTVSIFNVAVGIYLVTLGIIPMWWSNFSERHGRRSIYIISFLLYICFTIGCALSITINQLIAFRVLSGGCAASVQAVGAGTISDMYPITERGMAMGIFYLGPLAGPLLAPIFGGAITSNKNFGWRGTQWFLVILAFCAVILVVFFLPETLRTQDNKEAIRKFLRERRSQRPKQDIESQERHISSPGDTAIPSSECSSESVSLPNIHQPFRNNESPRSDLSSLSDNSGESDEEEVERLDRIVSRMSRHPSVAAAKDAEEMPIDMVVPLSRIRTSVSFNPMKTENDRFADKVNKADQRKHEDIGFWKKAQYYFKIYGWGPMKAFSFMRYPPVFLSIAYSGPCFAALYVVNLSLTYCYSRPPYNFGPMSVGLVYIPNSVAYIVASIWGGKFNDYLLNKKIKKYGIVAPEARFGINVFFAAALLPCSLLITGWCLQEKEQWVTPLIGTALFGFAQMIVIGITVTYLTDCLPGRGATGVALNNFIRQLMAAGVSFATAPLIKAIGIGPLLSICAGITAVLSVIMVLIVKRGDHWRETYNLEKLYDIVDS</sequence>
<feature type="transmembrane region" description="Helical" evidence="6">
    <location>
        <begin position="282"/>
        <end position="300"/>
    </location>
</feature>
<dbReference type="GeneID" id="62194942"/>
<dbReference type="AlphaFoldDB" id="A0A875RU59"/>
<reference evidence="8" key="1">
    <citation type="submission" date="2020-10" db="EMBL/GenBank/DDBJ databases">
        <authorList>
            <person name="Roach M.J.R."/>
        </authorList>
    </citation>
    <scope>NUCLEOTIDE SEQUENCE</scope>
    <source>
        <strain evidence="8">CBS 1945</strain>
    </source>
</reference>
<evidence type="ECO:0000256" key="1">
    <source>
        <dbReference type="ARBA" id="ARBA00004141"/>
    </source>
</evidence>
<dbReference type="InterPro" id="IPR011701">
    <property type="entry name" value="MFS"/>
</dbReference>
<feature type="compositionally biased region" description="Polar residues" evidence="5">
    <location>
        <begin position="363"/>
        <end position="380"/>
    </location>
</feature>
<protein>
    <recommendedName>
        <fullName evidence="7">Major facilitator superfamily (MFS) profile domain-containing protein</fullName>
    </recommendedName>
</protein>
<feature type="compositionally biased region" description="Basic and acidic residues" evidence="5">
    <location>
        <begin position="318"/>
        <end position="336"/>
    </location>
</feature>
<name>A0A875RU59_EENNA</name>
<keyword evidence="9" id="KW-1185">Reference proteome</keyword>
<dbReference type="CDD" id="cd17323">
    <property type="entry name" value="MFS_Tpo1_MDR_like"/>
    <property type="match status" value="1"/>
</dbReference>
<evidence type="ECO:0000256" key="3">
    <source>
        <dbReference type="ARBA" id="ARBA00022989"/>
    </source>
</evidence>
<dbReference type="GO" id="GO:0005886">
    <property type="term" value="C:plasma membrane"/>
    <property type="evidence" value="ECO:0007669"/>
    <property type="project" value="TreeGrafter"/>
</dbReference>
<feature type="transmembrane region" description="Helical" evidence="6">
    <location>
        <begin position="190"/>
        <end position="209"/>
    </location>
</feature>
<feature type="compositionally biased region" description="Low complexity" evidence="5">
    <location>
        <begin position="1"/>
        <end position="22"/>
    </location>
</feature>
<dbReference type="Pfam" id="PF07690">
    <property type="entry name" value="MFS_1"/>
    <property type="match status" value="1"/>
</dbReference>
<dbReference type="PROSITE" id="PS50850">
    <property type="entry name" value="MFS"/>
    <property type="match status" value="1"/>
</dbReference>
<evidence type="ECO:0000313" key="9">
    <source>
        <dbReference type="Proteomes" id="UP000662931"/>
    </source>
</evidence>
<gene>
    <name evidence="8" type="ORF">FOA43_001541</name>
</gene>
<feature type="transmembrane region" description="Helical" evidence="6">
    <location>
        <begin position="157"/>
        <end position="178"/>
    </location>
</feature>
<dbReference type="KEGG" id="bnn:FOA43_001541"/>
<dbReference type="PANTHER" id="PTHR23502">
    <property type="entry name" value="MAJOR FACILITATOR SUPERFAMILY"/>
    <property type="match status" value="1"/>
</dbReference>
<dbReference type="InterPro" id="IPR036259">
    <property type="entry name" value="MFS_trans_sf"/>
</dbReference>
<feature type="region of interest" description="Disordered" evidence="5">
    <location>
        <begin position="318"/>
        <end position="390"/>
    </location>
</feature>
<keyword evidence="3 6" id="KW-1133">Transmembrane helix</keyword>
<evidence type="ECO:0000256" key="6">
    <source>
        <dbReference type="SAM" id="Phobius"/>
    </source>
</evidence>
<dbReference type="PANTHER" id="PTHR23502:SF5">
    <property type="entry name" value="QUINIDINE RESISTANCE PROTEIN 3"/>
    <property type="match status" value="1"/>
</dbReference>
<evidence type="ECO:0000256" key="5">
    <source>
        <dbReference type="SAM" id="MobiDB-lite"/>
    </source>
</evidence>
<feature type="compositionally biased region" description="Low complexity" evidence="5">
    <location>
        <begin position="346"/>
        <end position="355"/>
    </location>
</feature>
<feature type="transmembrane region" description="Helical" evidence="6">
    <location>
        <begin position="521"/>
        <end position="542"/>
    </location>
</feature>
<dbReference type="Proteomes" id="UP000662931">
    <property type="component" value="Chromosome 1"/>
</dbReference>
<evidence type="ECO:0000256" key="2">
    <source>
        <dbReference type="ARBA" id="ARBA00022692"/>
    </source>
</evidence>
<feature type="transmembrane region" description="Helical" evidence="6">
    <location>
        <begin position="215"/>
        <end position="236"/>
    </location>
</feature>
<feature type="transmembrane region" description="Helical" evidence="6">
    <location>
        <begin position="628"/>
        <end position="650"/>
    </location>
</feature>
<comment type="subcellular location">
    <subcellularLocation>
        <location evidence="1">Membrane</location>
        <topology evidence="1">Multi-pass membrane protein</topology>
    </subcellularLocation>
</comment>
<dbReference type="RefSeq" id="XP_038777782.1">
    <property type="nucleotide sequence ID" value="XM_038921854.1"/>
</dbReference>
<proteinExistence type="predicted"/>
<dbReference type="Gene3D" id="1.20.1720.10">
    <property type="entry name" value="Multidrug resistance protein D"/>
    <property type="match status" value="1"/>
</dbReference>
<accession>A0A875RU59</accession>
<dbReference type="EMBL" id="CP064812">
    <property type="protein sequence ID" value="QPG74217.1"/>
    <property type="molecule type" value="Genomic_DNA"/>
</dbReference>
<feature type="region of interest" description="Disordered" evidence="5">
    <location>
        <begin position="1"/>
        <end position="55"/>
    </location>
</feature>
<dbReference type="SUPFAM" id="SSF103473">
    <property type="entry name" value="MFS general substrate transporter"/>
    <property type="match status" value="1"/>
</dbReference>
<organism evidence="8 9">
    <name type="scientific">Eeniella nana</name>
    <name type="common">Yeast</name>
    <name type="synonym">Brettanomyces nanus</name>
    <dbReference type="NCBI Taxonomy" id="13502"/>
    <lineage>
        <taxon>Eukaryota</taxon>
        <taxon>Fungi</taxon>
        <taxon>Dikarya</taxon>
        <taxon>Ascomycota</taxon>
        <taxon>Saccharomycotina</taxon>
        <taxon>Pichiomycetes</taxon>
        <taxon>Pichiales</taxon>
        <taxon>Pichiaceae</taxon>
        <taxon>Brettanomyces</taxon>
    </lineage>
</organism>
<feature type="transmembrane region" description="Helical" evidence="6">
    <location>
        <begin position="483"/>
        <end position="501"/>
    </location>
</feature>
<dbReference type="OrthoDB" id="3936150at2759"/>
<dbReference type="GO" id="GO:0015203">
    <property type="term" value="F:polyamine transmembrane transporter activity"/>
    <property type="evidence" value="ECO:0007669"/>
    <property type="project" value="TreeGrafter"/>
</dbReference>
<dbReference type="Gene3D" id="1.20.1250.20">
    <property type="entry name" value="MFS general substrate transporter like domains"/>
    <property type="match status" value="1"/>
</dbReference>
<evidence type="ECO:0000256" key="4">
    <source>
        <dbReference type="ARBA" id="ARBA00023136"/>
    </source>
</evidence>
<feature type="transmembrane region" description="Helical" evidence="6">
    <location>
        <begin position="123"/>
        <end position="145"/>
    </location>
</feature>
<keyword evidence="4 6" id="KW-0472">Membrane</keyword>
<feature type="transmembrane region" description="Helical" evidence="6">
    <location>
        <begin position="248"/>
        <end position="270"/>
    </location>
</feature>